<dbReference type="AlphaFoldDB" id="B8C0P2"/>
<name>B8C0P2_THAPS</name>
<protein>
    <submittedName>
        <fullName evidence="2">Uncharacterized protein</fullName>
    </submittedName>
</protein>
<dbReference type="KEGG" id="tps:THAPSDRAFT_4919"/>
<evidence type="ECO:0000313" key="3">
    <source>
        <dbReference type="Proteomes" id="UP000001449"/>
    </source>
</evidence>
<dbReference type="InParanoid" id="B8C0P2"/>
<reference evidence="2 3" key="1">
    <citation type="journal article" date="2004" name="Science">
        <title>The genome of the diatom Thalassiosira pseudonana: ecology, evolution, and metabolism.</title>
        <authorList>
            <person name="Armbrust E.V."/>
            <person name="Berges J.A."/>
            <person name="Bowler C."/>
            <person name="Green B.R."/>
            <person name="Martinez D."/>
            <person name="Putnam N.H."/>
            <person name="Zhou S."/>
            <person name="Allen A.E."/>
            <person name="Apt K.E."/>
            <person name="Bechner M."/>
            <person name="Brzezinski M.A."/>
            <person name="Chaal B.K."/>
            <person name="Chiovitti A."/>
            <person name="Davis A.K."/>
            <person name="Demarest M.S."/>
            <person name="Detter J.C."/>
            <person name="Glavina T."/>
            <person name="Goodstein D."/>
            <person name="Hadi M.Z."/>
            <person name="Hellsten U."/>
            <person name="Hildebrand M."/>
            <person name="Jenkins B.D."/>
            <person name="Jurka J."/>
            <person name="Kapitonov V.V."/>
            <person name="Kroger N."/>
            <person name="Lau W.W."/>
            <person name="Lane T.W."/>
            <person name="Larimer F.W."/>
            <person name="Lippmeier J.C."/>
            <person name="Lucas S."/>
            <person name="Medina M."/>
            <person name="Montsant A."/>
            <person name="Obornik M."/>
            <person name="Parker M.S."/>
            <person name="Palenik B."/>
            <person name="Pazour G.J."/>
            <person name="Richardson P.M."/>
            <person name="Rynearson T.A."/>
            <person name="Saito M.A."/>
            <person name="Schwartz D.C."/>
            <person name="Thamatrakoln K."/>
            <person name="Valentin K."/>
            <person name="Vardi A."/>
            <person name="Wilkerson F.P."/>
            <person name="Rokhsar D.S."/>
        </authorList>
    </citation>
    <scope>NUCLEOTIDE SEQUENCE [LARGE SCALE GENOMIC DNA]</scope>
    <source>
        <strain evidence="2 3">CCMP1335</strain>
    </source>
</reference>
<dbReference type="HOGENOM" id="CLU_1405124_0_0_1"/>
<dbReference type="PaxDb" id="35128-Thaps4919"/>
<dbReference type="Proteomes" id="UP000001449">
    <property type="component" value="Chromosome 4"/>
</dbReference>
<feature type="region of interest" description="Disordered" evidence="1">
    <location>
        <begin position="41"/>
        <end position="70"/>
    </location>
</feature>
<dbReference type="RefSeq" id="XP_002289561.1">
    <property type="nucleotide sequence ID" value="XM_002289525.1"/>
</dbReference>
<dbReference type="EMBL" id="CM000641">
    <property type="protein sequence ID" value="EED93098.1"/>
    <property type="molecule type" value="Genomic_DNA"/>
</dbReference>
<accession>B8C0P2</accession>
<reference evidence="2 3" key="2">
    <citation type="journal article" date="2008" name="Nature">
        <title>The Phaeodactylum genome reveals the evolutionary history of diatom genomes.</title>
        <authorList>
            <person name="Bowler C."/>
            <person name="Allen A.E."/>
            <person name="Badger J.H."/>
            <person name="Grimwood J."/>
            <person name="Jabbari K."/>
            <person name="Kuo A."/>
            <person name="Maheswari U."/>
            <person name="Martens C."/>
            <person name="Maumus F."/>
            <person name="Otillar R.P."/>
            <person name="Rayko E."/>
            <person name="Salamov A."/>
            <person name="Vandepoele K."/>
            <person name="Beszteri B."/>
            <person name="Gruber A."/>
            <person name="Heijde M."/>
            <person name="Katinka M."/>
            <person name="Mock T."/>
            <person name="Valentin K."/>
            <person name="Verret F."/>
            <person name="Berges J.A."/>
            <person name="Brownlee C."/>
            <person name="Cadoret J.P."/>
            <person name="Chiovitti A."/>
            <person name="Choi C.J."/>
            <person name="Coesel S."/>
            <person name="De Martino A."/>
            <person name="Detter J.C."/>
            <person name="Durkin C."/>
            <person name="Falciatore A."/>
            <person name="Fournet J."/>
            <person name="Haruta M."/>
            <person name="Huysman M.J."/>
            <person name="Jenkins B.D."/>
            <person name="Jiroutova K."/>
            <person name="Jorgensen R.E."/>
            <person name="Joubert Y."/>
            <person name="Kaplan A."/>
            <person name="Kroger N."/>
            <person name="Kroth P.G."/>
            <person name="La Roche J."/>
            <person name="Lindquist E."/>
            <person name="Lommer M."/>
            <person name="Martin-Jezequel V."/>
            <person name="Lopez P.J."/>
            <person name="Lucas S."/>
            <person name="Mangogna M."/>
            <person name="McGinnis K."/>
            <person name="Medlin L.K."/>
            <person name="Montsant A."/>
            <person name="Oudot-Le Secq M.P."/>
            <person name="Napoli C."/>
            <person name="Obornik M."/>
            <person name="Parker M.S."/>
            <person name="Petit J.L."/>
            <person name="Porcel B.M."/>
            <person name="Poulsen N."/>
            <person name="Robison M."/>
            <person name="Rychlewski L."/>
            <person name="Rynearson T.A."/>
            <person name="Schmutz J."/>
            <person name="Shapiro H."/>
            <person name="Siaut M."/>
            <person name="Stanley M."/>
            <person name="Sussman M.R."/>
            <person name="Taylor A.R."/>
            <person name="Vardi A."/>
            <person name="von Dassow P."/>
            <person name="Vyverman W."/>
            <person name="Willis A."/>
            <person name="Wyrwicz L.S."/>
            <person name="Rokhsar D.S."/>
            <person name="Weissenbach J."/>
            <person name="Armbrust E.V."/>
            <person name="Green B.R."/>
            <person name="Van de Peer Y."/>
            <person name="Grigoriev I.V."/>
        </authorList>
    </citation>
    <scope>NUCLEOTIDE SEQUENCE [LARGE SCALE GENOMIC DNA]</scope>
    <source>
        <strain evidence="2 3">CCMP1335</strain>
    </source>
</reference>
<proteinExistence type="predicted"/>
<sequence length="194" mass="21563">MNISPSSPPPSCFIHNLQILQLQKLNSRGSSLASFLNLFHQDQQGGEDSSEHSSPPQDKVPPSKSSPEVDCDEVANFVNMPKYLGAQPTNYYYTPSNKQTREKLEKYKSKKTLSSQESQEAFDTSLQSKKSILSRRLSGSSKPSLKTVLLLDGKGKIAFQITFDKLETDDEVVAKFVTAMQSAKAKESTKRREA</sequence>
<organism evidence="2 3">
    <name type="scientific">Thalassiosira pseudonana</name>
    <name type="common">Marine diatom</name>
    <name type="synonym">Cyclotella nana</name>
    <dbReference type="NCBI Taxonomy" id="35128"/>
    <lineage>
        <taxon>Eukaryota</taxon>
        <taxon>Sar</taxon>
        <taxon>Stramenopiles</taxon>
        <taxon>Ochrophyta</taxon>
        <taxon>Bacillariophyta</taxon>
        <taxon>Coscinodiscophyceae</taxon>
        <taxon>Thalassiosirophycidae</taxon>
        <taxon>Thalassiosirales</taxon>
        <taxon>Thalassiosiraceae</taxon>
        <taxon>Thalassiosira</taxon>
    </lineage>
</organism>
<dbReference type="GeneID" id="7452260"/>
<keyword evidence="3" id="KW-1185">Reference proteome</keyword>
<evidence type="ECO:0000313" key="2">
    <source>
        <dbReference type="EMBL" id="EED93098.1"/>
    </source>
</evidence>
<evidence type="ECO:0000256" key="1">
    <source>
        <dbReference type="SAM" id="MobiDB-lite"/>
    </source>
</evidence>
<gene>
    <name evidence="2" type="ORF">THAPSDRAFT_4919</name>
</gene>
<feature type="compositionally biased region" description="Polar residues" evidence="1">
    <location>
        <begin position="41"/>
        <end position="56"/>
    </location>
</feature>